<evidence type="ECO:0008006" key="6">
    <source>
        <dbReference type="Google" id="ProtNLM"/>
    </source>
</evidence>
<feature type="transmembrane region" description="Helical" evidence="1">
    <location>
        <begin position="54"/>
        <end position="74"/>
    </location>
</feature>
<keyword evidence="1" id="KW-0812">Transmembrane</keyword>
<name>A0AAJ5ZC94_9CHLR</name>
<keyword evidence="1" id="KW-1133">Transmembrane helix</keyword>
<dbReference type="RefSeq" id="WP_342824794.1">
    <property type="nucleotide sequence ID" value="NZ_CP046146.1"/>
</dbReference>
<reference evidence="4" key="3">
    <citation type="submission" date="2023-06" db="EMBL/GenBank/DDBJ databases">
        <title>Pangenomics reveal diversification of enzyme families and niche specialization in globally abundant SAR202 bacteria.</title>
        <authorList>
            <person name="Saw J.H.W."/>
        </authorList>
    </citation>
    <scope>NUCLEOTIDE SEQUENCE [LARGE SCALE GENOMIC DNA]</scope>
    <source>
        <strain evidence="4">JH1073</strain>
    </source>
</reference>
<sequence length="190" mass="20112">MTDQNQTYFQQVRASGRMFGFLGLLLGVTAGALTGVAIKGLIDEPVVSGSGALMFYAAFGISSLMTMFVMLNYLSMGLLVTGEKFDIRLGMKSAVIDLADISAVRIAEPQSRMTRAAAQSRPDRRSIAKLWSVLGVKTGIEIDIRSGDDSVVTWFVASLDAEALSEKLGAVIPSNASDESSEDSDSSSGA</sequence>
<keyword evidence="1" id="KW-0472">Membrane</keyword>
<reference evidence="4 5" key="1">
    <citation type="submission" date="2019-11" db="EMBL/GenBank/DDBJ databases">
        <authorList>
            <person name="Cho J.-C."/>
        </authorList>
    </citation>
    <scope>NUCLEOTIDE SEQUENCE [LARGE SCALE GENOMIC DNA]</scope>
    <source>
        <strain evidence="3 4">JH1073</strain>
        <strain evidence="2 5">JH702</strain>
    </source>
</reference>
<dbReference type="AlphaFoldDB" id="A0AAJ5ZC94"/>
<accession>A0AAJ5ZC94</accession>
<evidence type="ECO:0000313" key="2">
    <source>
        <dbReference type="EMBL" id="MDG0866932.1"/>
    </source>
</evidence>
<dbReference type="Proteomes" id="UP001219901">
    <property type="component" value="Chromosome"/>
</dbReference>
<dbReference type="EMBL" id="WMBE01000002">
    <property type="protein sequence ID" value="MDG0866932.1"/>
    <property type="molecule type" value="Genomic_DNA"/>
</dbReference>
<gene>
    <name evidence="2" type="ORF">GKO46_07585</name>
    <name evidence="3" type="ORF">GKO48_01590</name>
</gene>
<dbReference type="EMBL" id="CP046147">
    <property type="protein sequence ID" value="WFG38350.1"/>
    <property type="molecule type" value="Genomic_DNA"/>
</dbReference>
<keyword evidence="4" id="KW-1185">Reference proteome</keyword>
<evidence type="ECO:0000256" key="1">
    <source>
        <dbReference type="SAM" id="Phobius"/>
    </source>
</evidence>
<organism evidence="3 4">
    <name type="scientific">Candidatus Lucifugimonas marina</name>
    <dbReference type="NCBI Taxonomy" id="3038979"/>
    <lineage>
        <taxon>Bacteria</taxon>
        <taxon>Bacillati</taxon>
        <taxon>Chloroflexota</taxon>
        <taxon>Dehalococcoidia</taxon>
        <taxon>SAR202 cluster</taxon>
        <taxon>Candidatus Lucifugimonadales</taxon>
        <taxon>Candidatus Lucifugimonadaceae</taxon>
        <taxon>Candidatus Lucifugimonas</taxon>
    </lineage>
</organism>
<evidence type="ECO:0000313" key="4">
    <source>
        <dbReference type="Proteomes" id="UP001219901"/>
    </source>
</evidence>
<proteinExistence type="predicted"/>
<reference evidence="3" key="2">
    <citation type="journal article" date="2023" name="Nat. Commun.">
        <title>Cultivation of marine bacteria of the SAR202 clade.</title>
        <authorList>
            <person name="Lim Y."/>
            <person name="Seo J.H."/>
            <person name="Giovannoni S.J."/>
            <person name="Kang I."/>
            <person name="Cho J.C."/>
        </authorList>
    </citation>
    <scope>NUCLEOTIDE SEQUENCE</scope>
    <source>
        <strain evidence="3">JH1073</strain>
    </source>
</reference>
<dbReference type="Proteomes" id="UP001321249">
    <property type="component" value="Unassembled WGS sequence"/>
</dbReference>
<evidence type="ECO:0000313" key="5">
    <source>
        <dbReference type="Proteomes" id="UP001321249"/>
    </source>
</evidence>
<protein>
    <recommendedName>
        <fullName evidence="6">DUF3093 family protein</fullName>
    </recommendedName>
</protein>
<feature type="transmembrane region" description="Helical" evidence="1">
    <location>
        <begin position="21"/>
        <end position="42"/>
    </location>
</feature>
<evidence type="ECO:0000313" key="3">
    <source>
        <dbReference type="EMBL" id="WFG38350.1"/>
    </source>
</evidence>